<keyword evidence="1" id="KW-0677">Repeat</keyword>
<feature type="binding site" evidence="4">
    <location>
        <begin position="414"/>
        <end position="421"/>
    </location>
    <ligand>
        <name>ATP</name>
        <dbReference type="ChEBI" id="CHEBI:30616"/>
    </ligand>
</feature>
<dbReference type="EMBL" id="LZSF01000193">
    <property type="protein sequence ID" value="OBA84808.1"/>
    <property type="molecule type" value="Genomic_DNA"/>
</dbReference>
<dbReference type="AlphaFoldDB" id="A0A1A0MJ52"/>
<organism evidence="7 8">
    <name type="scientific">Mycolicibacterium mucogenicum</name>
    <name type="common">Mycobacterium mucogenicum</name>
    <dbReference type="NCBI Taxonomy" id="56689"/>
    <lineage>
        <taxon>Bacteria</taxon>
        <taxon>Bacillati</taxon>
        <taxon>Actinomycetota</taxon>
        <taxon>Actinomycetes</taxon>
        <taxon>Mycobacteriales</taxon>
        <taxon>Mycobacteriaceae</taxon>
        <taxon>Mycolicibacterium</taxon>
    </lineage>
</organism>
<evidence type="ECO:0000256" key="1">
    <source>
        <dbReference type="ARBA" id="ARBA00022737"/>
    </source>
</evidence>
<evidence type="ECO:0000256" key="2">
    <source>
        <dbReference type="ARBA" id="ARBA00022741"/>
    </source>
</evidence>
<dbReference type="RefSeq" id="WP_064859813.1">
    <property type="nucleotide sequence ID" value="NZ_LZSF01000193.1"/>
</dbReference>
<dbReference type="PANTHER" id="PTHR22683:SF1">
    <property type="entry name" value="TYPE VII SECRETION SYSTEM PROTEIN ESSC"/>
    <property type="match status" value="1"/>
</dbReference>
<proteinExistence type="predicted"/>
<evidence type="ECO:0000256" key="5">
    <source>
        <dbReference type="SAM" id="Phobius"/>
    </source>
</evidence>
<dbReference type="InterPro" id="IPR002543">
    <property type="entry name" value="FtsK_dom"/>
</dbReference>
<dbReference type="Gene3D" id="3.40.50.300">
    <property type="entry name" value="P-loop containing nucleotide triphosphate hydrolases"/>
    <property type="match status" value="3"/>
</dbReference>
<name>A0A1A0MJ52_MYCMU</name>
<dbReference type="InterPro" id="IPR050206">
    <property type="entry name" value="FtsK/SpoIIIE/SftA"/>
</dbReference>
<keyword evidence="5" id="KW-0472">Membrane</keyword>
<evidence type="ECO:0000256" key="4">
    <source>
        <dbReference type="PROSITE-ProRule" id="PRU00289"/>
    </source>
</evidence>
<feature type="transmembrane region" description="Helical" evidence="5">
    <location>
        <begin position="35"/>
        <end position="56"/>
    </location>
</feature>
<dbReference type="Proteomes" id="UP000093962">
    <property type="component" value="Unassembled WGS sequence"/>
</dbReference>
<feature type="domain" description="FtsK" evidence="6">
    <location>
        <begin position="972"/>
        <end position="1155"/>
    </location>
</feature>
<evidence type="ECO:0000256" key="3">
    <source>
        <dbReference type="ARBA" id="ARBA00022840"/>
    </source>
</evidence>
<comment type="caution">
    <text evidence="7">The sequence shown here is derived from an EMBL/GenBank/DDBJ whole genome shotgun (WGS) entry which is preliminary data.</text>
</comment>
<reference evidence="7 8" key="1">
    <citation type="submission" date="2016-06" db="EMBL/GenBank/DDBJ databases">
        <authorList>
            <person name="Kjaerup R.B."/>
            <person name="Dalgaard T.S."/>
            <person name="Juul-Madsen H.R."/>
        </authorList>
    </citation>
    <scope>NUCLEOTIDE SEQUENCE [LARGE SCALE GENOMIC DNA]</scope>
    <source>
        <strain evidence="7 8">1199456.5</strain>
    </source>
</reference>
<gene>
    <name evidence="7" type="ORF">A5642_25485</name>
</gene>
<feature type="domain" description="FtsK" evidence="6">
    <location>
        <begin position="717"/>
        <end position="896"/>
    </location>
</feature>
<feature type="binding site" evidence="4">
    <location>
        <begin position="735"/>
        <end position="742"/>
    </location>
    <ligand>
        <name>ATP</name>
        <dbReference type="ChEBI" id="CHEBI:30616"/>
    </ligand>
</feature>
<dbReference type="PANTHER" id="PTHR22683">
    <property type="entry name" value="SPORULATION PROTEIN RELATED"/>
    <property type="match status" value="1"/>
</dbReference>
<dbReference type="InterPro" id="IPR027417">
    <property type="entry name" value="P-loop_NTPase"/>
</dbReference>
<dbReference type="GO" id="GO:0005524">
    <property type="term" value="F:ATP binding"/>
    <property type="evidence" value="ECO:0007669"/>
    <property type="project" value="UniProtKB-UniRule"/>
</dbReference>
<dbReference type="GO" id="GO:0003677">
    <property type="term" value="F:DNA binding"/>
    <property type="evidence" value="ECO:0007669"/>
    <property type="project" value="InterPro"/>
</dbReference>
<evidence type="ECO:0000259" key="6">
    <source>
        <dbReference type="PROSITE" id="PS50901"/>
    </source>
</evidence>
<feature type="domain" description="FtsK" evidence="6">
    <location>
        <begin position="391"/>
        <end position="591"/>
    </location>
</feature>
<sequence length="1190" mass="127707">MEFTRVARSPVVPVDAEDIEVRTPPQVPRLSSGNVVTRVAPVLMLLAMAGMMVFYFRSGSATGRNPMFLLFPAMMVLSLVGSTVLGSRGARRAGEIDADRREYLVYLDAIGECAERTAAEQHRVLHQNHPPPDTLWTLAGSERMWQRRWNDDDFTEIRVGIGERPLNTRLVPVPATGDGTTDPLTASALDRLLRTAATVPDVPVTVVVNRLRRIDVGGDDPRGQARAMACQLAMWHGPDQLKIAAVAGSAEWDWLKWLPHHYRSGVLSGQPLRFTDLGAVTAIAGCHLVVLVDSPAAAVFVDTDAVTLLVLGAPGTASTLPPCSTADVLTAAQAETCGRRVARYRLAVGADNARRHHDRTTFVGVDVAGDGWPIRPARHRLRVPIGTDDTGATVELDLKEPAEHGMGPHGLCIGATGSGKSEFLRTLTLGLISTHSPDELNLILVDFKGGATFLGFEQANHVAAVITNLAQEAHLVARMHDALAGELTRRQGLLRAAGNLSGIGDHRRARAAGADLPPLPALFIVVDEFSELLSQHPDFAELFVAIGRLGRSLGVHLLLASQRLDEGRLRGLDTHLSYRVCLKTFSAAESRAVIGVTDAHELPGTPGAGLLRTADGKLVRFHTAFVSGPVPQSHDERPVPRLFTVEAPVVTPDPPAGPTLMDTTLRRLTGRGARAHPVWLPPLTNSPALSELLAAGSEGGPLRVPIGLVDNPFQQRREPLVADLSGSGGHVAIVGGPRSGKSVALQTLLLGLAVTAPADGLSVYGLDLGDGALTALRQHPHVGTVAGRNEPELLRRIVSQLLSVCRRRQDFRQQHGPEARFPDNYGEVVLAVDGWATLRREFDALEDPITALSAQGLSVGVHVVLTANRWAELRPMLKDHLGTRIELRLGDPAESEMDRRRAHLLATCPPGRGLTKDGKEFVVARPQLDVTLTDQEPAPQIELLPQRVDYAELPATTERPPRYVIGVSEEDLQPFALDMGADPYLILLGDTGCGKTSALRTLCRAITGQTDPARAQLLIVDYRRSLLGVVEPPYLCGYAMSAVTTAAELAAALTLLTARLPGPGVTQQQLRDRSWWSGPEIQVVVDDYDLVVGAAGNPLNPLLDLLPHASDIGLHVVVARRSGGAARAMFDPLLSRMRDLGATGIIMSTSPDEGPLLGAARPMTLPPGRAVVVRRGQTDQLVQIGWTEPP</sequence>
<dbReference type="SUPFAM" id="SSF52540">
    <property type="entry name" value="P-loop containing nucleoside triphosphate hydrolases"/>
    <property type="match status" value="3"/>
</dbReference>
<dbReference type="InterPro" id="IPR003593">
    <property type="entry name" value="AAA+_ATPase"/>
</dbReference>
<protein>
    <submittedName>
        <fullName evidence="7">Type VII secretion protein EccCb</fullName>
    </submittedName>
</protein>
<keyword evidence="2 4" id="KW-0547">Nucleotide-binding</keyword>
<evidence type="ECO:0000313" key="7">
    <source>
        <dbReference type="EMBL" id="OBA84808.1"/>
    </source>
</evidence>
<dbReference type="Pfam" id="PF01580">
    <property type="entry name" value="FtsK_SpoIIIE"/>
    <property type="match status" value="2"/>
</dbReference>
<keyword evidence="5" id="KW-0812">Transmembrane</keyword>
<feature type="transmembrane region" description="Helical" evidence="5">
    <location>
        <begin position="68"/>
        <end position="86"/>
    </location>
</feature>
<accession>A0A1A0MJ52</accession>
<dbReference type="NCBIfam" id="TIGR03925">
    <property type="entry name" value="T7SS_EccC_b"/>
    <property type="match status" value="1"/>
</dbReference>
<evidence type="ECO:0000313" key="8">
    <source>
        <dbReference type="Proteomes" id="UP000093962"/>
    </source>
</evidence>
<feature type="binding site" evidence="4">
    <location>
        <begin position="989"/>
        <end position="996"/>
    </location>
    <ligand>
        <name>ATP</name>
        <dbReference type="ChEBI" id="CHEBI:30616"/>
    </ligand>
</feature>
<dbReference type="SMART" id="SM00382">
    <property type="entry name" value="AAA"/>
    <property type="match status" value="3"/>
</dbReference>
<keyword evidence="5" id="KW-1133">Transmembrane helix</keyword>
<dbReference type="InterPro" id="IPR023837">
    <property type="entry name" value="EccCb-like_Actinobacteria"/>
</dbReference>
<keyword evidence="3 4" id="KW-0067">ATP-binding</keyword>
<dbReference type="PROSITE" id="PS50901">
    <property type="entry name" value="FTSK"/>
    <property type="match status" value="3"/>
</dbReference>